<feature type="chain" id="PRO_5039261924" evidence="1">
    <location>
        <begin position="20"/>
        <end position="328"/>
    </location>
</feature>
<dbReference type="Gene3D" id="3.40.50.2300">
    <property type="match status" value="2"/>
</dbReference>
<reference evidence="2" key="2">
    <citation type="journal article" date="2021" name="PeerJ">
        <title>Extensive microbial diversity within the chicken gut microbiome revealed by metagenomics and culture.</title>
        <authorList>
            <person name="Gilroy R."/>
            <person name="Ravi A."/>
            <person name="Getino M."/>
            <person name="Pursley I."/>
            <person name="Horton D.L."/>
            <person name="Alikhan N.F."/>
            <person name="Baker D."/>
            <person name="Gharbi K."/>
            <person name="Hall N."/>
            <person name="Watson M."/>
            <person name="Adriaenssens E.M."/>
            <person name="Foster-Nyarko E."/>
            <person name="Jarju S."/>
            <person name="Secka A."/>
            <person name="Antonio M."/>
            <person name="Oren A."/>
            <person name="Chaudhuri R.R."/>
            <person name="La Ragione R."/>
            <person name="Hildebrand F."/>
            <person name="Pallen M.J."/>
        </authorList>
    </citation>
    <scope>NUCLEOTIDE SEQUENCE</scope>
    <source>
        <strain evidence="2">11300</strain>
    </source>
</reference>
<sequence>MKKLLTLLLILAMSLTMLTGCSDDSGSTTGGEDTFKIGIIQMMEHPSLNTIRESIIEGLEEEGYVDGENIEIIYQNGQNDMTTMQNIAQTFVGEECDVIVAIATNAAQASLAETTDIPIIFAAITDPVGAGLVDSLEAPGGNVTGTSDEVSASDIMDLAQEITPGFHTIGALYNLGEPNSVSVINDLKEYAAANGFEVIESTVTNTSEVQQAAQYLADRADIVFSPIDNTVASSMAVATDTFNSAGVPFYVSADSMVTDGGLATYGIDYTVLGRETAAMIADVLEGADTASMPVRKMSEMSVYINTDTADALGLEISQEILDRNMLEQ</sequence>
<protein>
    <submittedName>
        <fullName evidence="2">ABC transporter substrate-binding protein</fullName>
    </submittedName>
</protein>
<dbReference type="Proteomes" id="UP000824091">
    <property type="component" value="Unassembled WGS sequence"/>
</dbReference>
<name>A0A9D1L8X5_9FIRM</name>
<evidence type="ECO:0000313" key="3">
    <source>
        <dbReference type="Proteomes" id="UP000824091"/>
    </source>
</evidence>
<dbReference type="InterPro" id="IPR028082">
    <property type="entry name" value="Peripla_BP_I"/>
</dbReference>
<dbReference type="PANTHER" id="PTHR35271">
    <property type="entry name" value="ABC TRANSPORTER, SUBSTRATE-BINDING LIPOPROTEIN-RELATED"/>
    <property type="match status" value="1"/>
</dbReference>
<dbReference type="Pfam" id="PF04392">
    <property type="entry name" value="ABC_sub_bind"/>
    <property type="match status" value="1"/>
</dbReference>
<dbReference type="EMBL" id="DVMO01000117">
    <property type="protein sequence ID" value="HIU28281.1"/>
    <property type="molecule type" value="Genomic_DNA"/>
</dbReference>
<accession>A0A9D1L8X5</accession>
<dbReference type="AlphaFoldDB" id="A0A9D1L8X5"/>
<comment type="caution">
    <text evidence="2">The sequence shown here is derived from an EMBL/GenBank/DDBJ whole genome shotgun (WGS) entry which is preliminary data.</text>
</comment>
<evidence type="ECO:0000313" key="2">
    <source>
        <dbReference type="EMBL" id="HIU28281.1"/>
    </source>
</evidence>
<dbReference type="InterPro" id="IPR007487">
    <property type="entry name" value="ABC_transpt-TYRBP-like"/>
</dbReference>
<proteinExistence type="predicted"/>
<dbReference type="PROSITE" id="PS51257">
    <property type="entry name" value="PROKAR_LIPOPROTEIN"/>
    <property type="match status" value="1"/>
</dbReference>
<organism evidence="2 3">
    <name type="scientific">Candidatus Fimisoma avicola</name>
    <dbReference type="NCBI Taxonomy" id="2840826"/>
    <lineage>
        <taxon>Bacteria</taxon>
        <taxon>Bacillati</taxon>
        <taxon>Bacillota</taxon>
        <taxon>Clostridia</taxon>
        <taxon>Eubacteriales</taxon>
        <taxon>Candidatus Fimisoma</taxon>
    </lineage>
</organism>
<feature type="signal peptide" evidence="1">
    <location>
        <begin position="1"/>
        <end position="19"/>
    </location>
</feature>
<reference evidence="2" key="1">
    <citation type="submission" date="2020-10" db="EMBL/GenBank/DDBJ databases">
        <authorList>
            <person name="Gilroy R."/>
        </authorList>
    </citation>
    <scope>NUCLEOTIDE SEQUENCE</scope>
    <source>
        <strain evidence="2">11300</strain>
    </source>
</reference>
<dbReference type="PANTHER" id="PTHR35271:SF1">
    <property type="entry name" value="ABC TRANSPORTER, SUBSTRATE-BINDING LIPOPROTEIN"/>
    <property type="match status" value="1"/>
</dbReference>
<evidence type="ECO:0000256" key="1">
    <source>
        <dbReference type="SAM" id="SignalP"/>
    </source>
</evidence>
<gene>
    <name evidence="2" type="ORF">IAD16_07880</name>
</gene>
<dbReference type="CDD" id="cd06325">
    <property type="entry name" value="PBP1_ABC_unchar_transporter"/>
    <property type="match status" value="1"/>
</dbReference>
<dbReference type="SUPFAM" id="SSF53822">
    <property type="entry name" value="Periplasmic binding protein-like I"/>
    <property type="match status" value="1"/>
</dbReference>
<keyword evidence="1" id="KW-0732">Signal</keyword>